<organism evidence="8 9">
    <name type="scientific">Seiridium unicorne</name>
    <dbReference type="NCBI Taxonomy" id="138068"/>
    <lineage>
        <taxon>Eukaryota</taxon>
        <taxon>Fungi</taxon>
        <taxon>Dikarya</taxon>
        <taxon>Ascomycota</taxon>
        <taxon>Pezizomycotina</taxon>
        <taxon>Sordariomycetes</taxon>
        <taxon>Xylariomycetidae</taxon>
        <taxon>Amphisphaeriales</taxon>
        <taxon>Sporocadaceae</taxon>
        <taxon>Seiridium</taxon>
    </lineage>
</organism>
<dbReference type="CDD" id="cd04462">
    <property type="entry name" value="S1_RNAPII_Rpb7"/>
    <property type="match status" value="1"/>
</dbReference>
<dbReference type="InterPro" id="IPR036898">
    <property type="entry name" value="RNA_pol_Rpb7-like_N_sf"/>
</dbReference>
<evidence type="ECO:0000256" key="4">
    <source>
        <dbReference type="ARBA" id="ARBA00023163"/>
    </source>
</evidence>
<dbReference type="Gene3D" id="3.30.1490.120">
    <property type="entry name" value="RNA polymerase Rpb7-like, N-terminal domain"/>
    <property type="match status" value="1"/>
</dbReference>
<keyword evidence="9" id="KW-1185">Reference proteome</keyword>
<dbReference type="PANTHER" id="PTHR12709:SF4">
    <property type="entry name" value="DNA-DIRECTED RNA POLYMERASE II SUBUNIT RPB7"/>
    <property type="match status" value="1"/>
</dbReference>
<comment type="caution">
    <text evidence="8">The sequence shown here is derived from an EMBL/GenBank/DDBJ whole genome shotgun (WGS) entry which is preliminary data.</text>
</comment>
<evidence type="ECO:0000313" key="8">
    <source>
        <dbReference type="EMBL" id="KAK9417186.1"/>
    </source>
</evidence>
<dbReference type="SUPFAM" id="SSF50249">
    <property type="entry name" value="Nucleic acid-binding proteins"/>
    <property type="match status" value="1"/>
</dbReference>
<reference evidence="8 9" key="1">
    <citation type="journal article" date="2024" name="J. Plant Pathol.">
        <title>Sequence and assembly of the genome of Seiridium unicorne, isolate CBS 538.82, causal agent of cypress canker disease.</title>
        <authorList>
            <person name="Scali E."/>
            <person name="Rocca G.D."/>
            <person name="Danti R."/>
            <person name="Garbelotto M."/>
            <person name="Barberini S."/>
            <person name="Baroncelli R."/>
            <person name="Emiliani G."/>
        </authorList>
    </citation>
    <scope>NUCLEOTIDE SEQUENCE [LARGE SCALE GENOMIC DNA]</scope>
    <source>
        <strain evidence="8 9">BM-138-508</strain>
    </source>
</reference>
<dbReference type="Pfam" id="PF00575">
    <property type="entry name" value="S1"/>
    <property type="match status" value="1"/>
</dbReference>
<keyword evidence="5" id="KW-0539">Nucleus</keyword>
<sequence length="310" mass="34914">MFFLYTLERRVTLHPSYFGKNMHELVTGKLLSDVEGTCTGSYYIITIMDTFDISEGRILPGSGLAEFTVRYKAVVWRPFKGETIDAIVVSVNQHGFFAEAGPLRIFVSSHLIPSDTKWDPNATPPEFTNGEDMHIRVGTHTRIKLLGTRAEVGELWAIGSIKEDYLGYVIPPHTLQIHPQVGWPSVDTKPPWLIIGSFVPSGAGKFLFRTCGHCRMEKKNSMRVLFTDAGSSRRLDPAIRTGDLSHPWHRLVVYVFWRRVGWRNFSADTMRQAIMLGYARAMHCNLRAHAKLRLPCFHPPGSATGSSPDD</sequence>
<dbReference type="CDD" id="cd04329">
    <property type="entry name" value="RNAP_II_Rpb7_N"/>
    <property type="match status" value="1"/>
</dbReference>
<evidence type="ECO:0000259" key="7">
    <source>
        <dbReference type="Pfam" id="PF03876"/>
    </source>
</evidence>
<dbReference type="EMBL" id="JARVKF010000400">
    <property type="protein sequence ID" value="KAK9417186.1"/>
    <property type="molecule type" value="Genomic_DNA"/>
</dbReference>
<dbReference type="SUPFAM" id="SSF88798">
    <property type="entry name" value="N-terminal, heterodimerisation domain of RBP7 (RpoE)"/>
    <property type="match status" value="1"/>
</dbReference>
<dbReference type="InterPro" id="IPR005576">
    <property type="entry name" value="Rpb7-like_N"/>
</dbReference>
<accession>A0ABR2US02</accession>
<evidence type="ECO:0000256" key="3">
    <source>
        <dbReference type="ARBA" id="ARBA00022478"/>
    </source>
</evidence>
<dbReference type="Pfam" id="PF03876">
    <property type="entry name" value="SHS2_Rpb7-N"/>
    <property type="match status" value="1"/>
</dbReference>
<comment type="function">
    <text evidence="5">DNA-dependent RNA polymerase which catalyzes the transcription of DNA into RNA using the four ribonucleoside triphosphates as substrates.</text>
</comment>
<evidence type="ECO:0000256" key="1">
    <source>
        <dbReference type="ARBA" id="ARBA00004123"/>
    </source>
</evidence>
<protein>
    <recommendedName>
        <fullName evidence="5">DNA-directed RNA polymerase subunit</fullName>
    </recommendedName>
</protein>
<gene>
    <name evidence="8" type="ORF">SUNI508_08990</name>
</gene>
<dbReference type="InterPro" id="IPR045113">
    <property type="entry name" value="Rpb7-like"/>
</dbReference>
<evidence type="ECO:0000313" key="9">
    <source>
        <dbReference type="Proteomes" id="UP001408356"/>
    </source>
</evidence>
<proteinExistence type="inferred from homology"/>
<keyword evidence="4 5" id="KW-0804">Transcription</keyword>
<dbReference type="InterPro" id="IPR003029">
    <property type="entry name" value="S1_domain"/>
</dbReference>
<dbReference type="PANTHER" id="PTHR12709">
    <property type="entry name" value="DNA-DIRECTED RNA POLYMERASE II, III"/>
    <property type="match status" value="1"/>
</dbReference>
<dbReference type="Gene3D" id="2.40.50.140">
    <property type="entry name" value="Nucleic acid-binding proteins"/>
    <property type="match status" value="1"/>
</dbReference>
<dbReference type="Proteomes" id="UP001408356">
    <property type="component" value="Unassembled WGS sequence"/>
</dbReference>
<evidence type="ECO:0000259" key="6">
    <source>
        <dbReference type="Pfam" id="PF00575"/>
    </source>
</evidence>
<feature type="domain" description="RNA polymerase Rpb7-like N-terminal" evidence="7">
    <location>
        <begin position="8"/>
        <end position="63"/>
    </location>
</feature>
<comment type="subcellular location">
    <subcellularLocation>
        <location evidence="1 5">Nucleus</location>
    </subcellularLocation>
</comment>
<comment type="similarity">
    <text evidence="2">Belongs to the eukaryotic RPB7/RPC8 RNA polymerase subunit family.</text>
</comment>
<feature type="domain" description="S1 motif" evidence="6">
    <location>
        <begin position="78"/>
        <end position="144"/>
    </location>
</feature>
<evidence type="ECO:0000256" key="5">
    <source>
        <dbReference type="RuleBase" id="RU369086"/>
    </source>
</evidence>
<evidence type="ECO:0000256" key="2">
    <source>
        <dbReference type="ARBA" id="ARBA00009307"/>
    </source>
</evidence>
<keyword evidence="3 5" id="KW-0240">DNA-directed RNA polymerase</keyword>
<name>A0ABR2US02_9PEZI</name>
<dbReference type="InterPro" id="IPR012340">
    <property type="entry name" value="NA-bd_OB-fold"/>
</dbReference>